<proteinExistence type="predicted"/>
<name>A0A979G873_CHIPD</name>
<dbReference type="KEGG" id="cpi:Cpin_5268"/>
<keyword evidence="3" id="KW-0479">Metal-binding</keyword>
<sequence length="490" mass="56795">MRPIPKYVSLLLLLLVVTSQAAQSQQNELYSYQDLSHLFYQKQKDSLQKAWTCPANYKDKETQKKYREIWDGRTEFFTGAIKSDNYIYDKDVYTYVYSIITEICKGNKSYLPAQPFLVLDRSPSINAYAVGNNVIAVNLGLIQFARTKEEIALTLAHELSHNILLHAENSMKKRAEWLTSSEYKQSMDEVLDSKYGRLTRLKKVFENYSFDRSRHQRYHEGDADSLAVVLLKNANIAFDPNVFLRLDTSDMLYHQPLKQPVKNYFAAYGVNIEDAWLKKRSKGLSTRTYNFQENVTLQDSLKTHPDCVDRYNKTKVAATMPVPQTPIPAIVKEKANKMLIWNMYCNMNLAPCLYRVLMAKDNGNTDPWYDFMIHNIMLELFHADNELHRFAAIGVTQKEYISKDFYELQTMLEQIPREELGKSCQQLQSAGFWSKMQAQEQGFKTLMQSIALNKESDDANKTKAAKSFTEKYTSSPYGEYADDLKKDTRK</sequence>
<keyword evidence="2" id="KW-0645">Protease</keyword>
<reference evidence="10" key="1">
    <citation type="submission" date="2009-08" db="EMBL/GenBank/DDBJ databases">
        <title>The complete genome of Chitinophaga pinensis DSM 2588.</title>
        <authorList>
            <consortium name="US DOE Joint Genome Institute (JGI-PGF)"/>
            <person name="Lucas S."/>
            <person name="Copeland A."/>
            <person name="Lapidus A."/>
            <person name="Glavina del Rio T."/>
            <person name="Dalin E."/>
            <person name="Tice H."/>
            <person name="Bruce D."/>
            <person name="Goodwin L."/>
            <person name="Pitluck S."/>
            <person name="Kyrpides N."/>
            <person name="Mavromatis K."/>
            <person name="Ivanova N."/>
            <person name="Mikhailova N."/>
            <person name="Sims D."/>
            <person name="Meinche L."/>
            <person name="Brettin T."/>
            <person name="Detter J.C."/>
            <person name="Han C."/>
            <person name="Larimer F."/>
            <person name="Land M."/>
            <person name="Hauser L."/>
            <person name="Markowitz V."/>
            <person name="Cheng J.-F."/>
            <person name="Hugenholtz P."/>
            <person name="Woyke T."/>
            <person name="Wu D."/>
            <person name="Spring S."/>
            <person name="Klenk H.-P."/>
            <person name="Eisen J.A."/>
        </authorList>
    </citation>
    <scope>NUCLEOTIDE SEQUENCE [LARGE SCALE GENOMIC DNA]</scope>
    <source>
        <strain evidence="10">ATCC 43595 / DSM 2588 / LMG 13176 / NBRC 15968 / NCIMB 11800 / UQM 2034</strain>
    </source>
</reference>
<dbReference type="Proteomes" id="UP000002215">
    <property type="component" value="Chromosome"/>
</dbReference>
<dbReference type="RefSeq" id="WP_012792867.1">
    <property type="nucleotide sequence ID" value="NC_013132.1"/>
</dbReference>
<dbReference type="InterPro" id="IPR001915">
    <property type="entry name" value="Peptidase_M48"/>
</dbReference>
<evidence type="ECO:0000256" key="1">
    <source>
        <dbReference type="ARBA" id="ARBA00001947"/>
    </source>
</evidence>
<dbReference type="EMBL" id="CP001699">
    <property type="protein sequence ID" value="ACU62699.1"/>
    <property type="molecule type" value="Genomic_DNA"/>
</dbReference>
<protein>
    <recommendedName>
        <fullName evidence="8">Peptidase M48 domain-containing protein</fullName>
    </recommendedName>
</protein>
<feature type="signal peptide" evidence="7">
    <location>
        <begin position="1"/>
        <end position="21"/>
    </location>
</feature>
<dbReference type="GO" id="GO:0016020">
    <property type="term" value="C:membrane"/>
    <property type="evidence" value="ECO:0007669"/>
    <property type="project" value="TreeGrafter"/>
</dbReference>
<organism evidence="9 10">
    <name type="scientific">Chitinophaga pinensis (strain ATCC 43595 / DSM 2588 / LMG 13176 / NBRC 15968 / NCIMB 11800 / UQM 2034)</name>
    <dbReference type="NCBI Taxonomy" id="485918"/>
    <lineage>
        <taxon>Bacteria</taxon>
        <taxon>Pseudomonadati</taxon>
        <taxon>Bacteroidota</taxon>
        <taxon>Chitinophagia</taxon>
        <taxon>Chitinophagales</taxon>
        <taxon>Chitinophagaceae</taxon>
        <taxon>Chitinophaga</taxon>
    </lineage>
</organism>
<feature type="chain" id="PRO_5037724393" description="Peptidase M48 domain-containing protein" evidence="7">
    <location>
        <begin position="22"/>
        <end position="490"/>
    </location>
</feature>
<dbReference type="InterPro" id="IPR051156">
    <property type="entry name" value="Mito/Outer_Membr_Metalloprot"/>
</dbReference>
<evidence type="ECO:0000313" key="9">
    <source>
        <dbReference type="EMBL" id="ACU62699.1"/>
    </source>
</evidence>
<dbReference type="GO" id="GO:0051603">
    <property type="term" value="P:proteolysis involved in protein catabolic process"/>
    <property type="evidence" value="ECO:0007669"/>
    <property type="project" value="TreeGrafter"/>
</dbReference>
<dbReference type="AlphaFoldDB" id="A0A979G873"/>
<keyword evidence="5" id="KW-0862">Zinc</keyword>
<dbReference type="Pfam" id="PF01435">
    <property type="entry name" value="Peptidase_M48"/>
    <property type="match status" value="1"/>
</dbReference>
<dbReference type="PANTHER" id="PTHR22726:SF1">
    <property type="entry name" value="METALLOENDOPEPTIDASE OMA1, MITOCHONDRIAL"/>
    <property type="match status" value="1"/>
</dbReference>
<keyword evidence="7" id="KW-0732">Signal</keyword>
<comment type="cofactor">
    <cofactor evidence="1">
        <name>Zn(2+)</name>
        <dbReference type="ChEBI" id="CHEBI:29105"/>
    </cofactor>
</comment>
<dbReference type="GO" id="GO:0004222">
    <property type="term" value="F:metalloendopeptidase activity"/>
    <property type="evidence" value="ECO:0007669"/>
    <property type="project" value="InterPro"/>
</dbReference>
<evidence type="ECO:0000256" key="7">
    <source>
        <dbReference type="SAM" id="SignalP"/>
    </source>
</evidence>
<dbReference type="GO" id="GO:0046872">
    <property type="term" value="F:metal ion binding"/>
    <property type="evidence" value="ECO:0007669"/>
    <property type="project" value="UniProtKB-KW"/>
</dbReference>
<keyword evidence="6" id="KW-0482">Metalloprotease</keyword>
<gene>
    <name evidence="9" type="ordered locus">Cpin_5268</name>
</gene>
<dbReference type="Gene3D" id="3.30.2010.10">
    <property type="entry name" value="Metalloproteases ('zincins'), catalytic domain"/>
    <property type="match status" value="1"/>
</dbReference>
<evidence type="ECO:0000256" key="3">
    <source>
        <dbReference type="ARBA" id="ARBA00022723"/>
    </source>
</evidence>
<evidence type="ECO:0000256" key="6">
    <source>
        <dbReference type="ARBA" id="ARBA00023049"/>
    </source>
</evidence>
<keyword evidence="4" id="KW-0378">Hydrolase</keyword>
<accession>A0A979G873</accession>
<evidence type="ECO:0000259" key="8">
    <source>
        <dbReference type="Pfam" id="PF01435"/>
    </source>
</evidence>
<evidence type="ECO:0000256" key="4">
    <source>
        <dbReference type="ARBA" id="ARBA00022801"/>
    </source>
</evidence>
<evidence type="ECO:0000256" key="5">
    <source>
        <dbReference type="ARBA" id="ARBA00022833"/>
    </source>
</evidence>
<feature type="domain" description="Peptidase M48" evidence="8">
    <location>
        <begin position="98"/>
        <end position="313"/>
    </location>
</feature>
<dbReference type="OrthoDB" id="910748at2"/>
<reference evidence="9 10" key="2">
    <citation type="journal article" date="2010" name="Stand. Genomic Sci.">
        <title>Complete genome sequence of Chitinophaga pinensis type strain (UQM 2034).</title>
        <authorList>
            <person name="Glavina Del Rio T."/>
            <person name="Abt B."/>
            <person name="Spring S."/>
            <person name="Lapidus A."/>
            <person name="Nolan M."/>
            <person name="Tice H."/>
            <person name="Copeland A."/>
            <person name="Cheng J.F."/>
            <person name="Chen F."/>
            <person name="Bruce D."/>
            <person name="Goodwin L."/>
            <person name="Pitluck S."/>
            <person name="Ivanova N."/>
            <person name="Mavromatis K."/>
            <person name="Mikhailova N."/>
            <person name="Pati A."/>
            <person name="Chen A."/>
            <person name="Palaniappan K."/>
            <person name="Land M."/>
            <person name="Hauser L."/>
            <person name="Chang Y.J."/>
            <person name="Jeffries C.D."/>
            <person name="Chain P."/>
            <person name="Saunders E."/>
            <person name="Detter J.C."/>
            <person name="Brettin T."/>
            <person name="Rohde M."/>
            <person name="Goker M."/>
            <person name="Bristow J."/>
            <person name="Eisen J.A."/>
            <person name="Markowitz V."/>
            <person name="Hugenholtz P."/>
            <person name="Kyrpides N.C."/>
            <person name="Klenk H.P."/>
            <person name="Lucas S."/>
        </authorList>
    </citation>
    <scope>NUCLEOTIDE SEQUENCE [LARGE SCALE GENOMIC DNA]</scope>
    <source>
        <strain evidence="10">ATCC 43595 / DSM 2588 / LMG 13176 / NBRC 15968 / NCIMB 11800 / UQM 2034</strain>
    </source>
</reference>
<evidence type="ECO:0000313" key="10">
    <source>
        <dbReference type="Proteomes" id="UP000002215"/>
    </source>
</evidence>
<evidence type="ECO:0000256" key="2">
    <source>
        <dbReference type="ARBA" id="ARBA00022670"/>
    </source>
</evidence>
<dbReference type="PANTHER" id="PTHR22726">
    <property type="entry name" value="METALLOENDOPEPTIDASE OMA1"/>
    <property type="match status" value="1"/>
</dbReference>